<dbReference type="GO" id="GO:0005524">
    <property type="term" value="F:ATP binding"/>
    <property type="evidence" value="ECO:0007669"/>
    <property type="project" value="UniProtKB-KW"/>
</dbReference>
<keyword evidence="3" id="KW-0067">ATP-binding</keyword>
<proteinExistence type="inferred from homology"/>
<dbReference type="GO" id="GO:0006261">
    <property type="term" value="P:DNA-templated DNA replication"/>
    <property type="evidence" value="ECO:0007669"/>
    <property type="project" value="TreeGrafter"/>
</dbReference>
<dbReference type="GO" id="GO:0017116">
    <property type="term" value="F:single-stranded DNA helicase activity"/>
    <property type="evidence" value="ECO:0007669"/>
    <property type="project" value="TreeGrafter"/>
</dbReference>
<dbReference type="SUPFAM" id="SSF48019">
    <property type="entry name" value="post-AAA+ oligomerization domain-like"/>
    <property type="match status" value="1"/>
</dbReference>
<dbReference type="InterPro" id="IPR027417">
    <property type="entry name" value="P-loop_NTPase"/>
</dbReference>
<dbReference type="InterPro" id="IPR003593">
    <property type="entry name" value="AAA+_ATPase"/>
</dbReference>
<gene>
    <name evidence="5" type="ORF">UFOPK1410_00423</name>
</gene>
<evidence type="ECO:0000259" key="4">
    <source>
        <dbReference type="SMART" id="SM00382"/>
    </source>
</evidence>
<dbReference type="PANTHER" id="PTHR13779">
    <property type="entry name" value="WERNER HELICASE-INTERACTING PROTEIN 1 FAMILY MEMBER"/>
    <property type="match status" value="1"/>
</dbReference>
<organism evidence="5">
    <name type="scientific">freshwater metagenome</name>
    <dbReference type="NCBI Taxonomy" id="449393"/>
    <lineage>
        <taxon>unclassified sequences</taxon>
        <taxon>metagenomes</taxon>
        <taxon>ecological metagenomes</taxon>
    </lineage>
</organism>
<dbReference type="CDD" id="cd18139">
    <property type="entry name" value="HLD_clamp_RarA"/>
    <property type="match status" value="1"/>
</dbReference>
<dbReference type="AlphaFoldDB" id="A0A6J6B9U4"/>
<dbReference type="Gene3D" id="1.20.272.10">
    <property type="match status" value="1"/>
</dbReference>
<evidence type="ECO:0000256" key="2">
    <source>
        <dbReference type="ARBA" id="ARBA00022741"/>
    </source>
</evidence>
<feature type="domain" description="AAA+ ATPase" evidence="4">
    <location>
        <begin position="38"/>
        <end position="158"/>
    </location>
</feature>
<dbReference type="GO" id="GO:0000731">
    <property type="term" value="P:DNA synthesis involved in DNA repair"/>
    <property type="evidence" value="ECO:0007669"/>
    <property type="project" value="TreeGrafter"/>
</dbReference>
<dbReference type="FunFam" id="3.40.50.300:FF:000345">
    <property type="entry name" value="AAA family ATPase"/>
    <property type="match status" value="1"/>
</dbReference>
<dbReference type="Pfam" id="PF16193">
    <property type="entry name" value="AAA_assoc_2"/>
    <property type="match status" value="1"/>
</dbReference>
<evidence type="ECO:0000256" key="1">
    <source>
        <dbReference type="ARBA" id="ARBA00008959"/>
    </source>
</evidence>
<dbReference type="InterPro" id="IPR021886">
    <property type="entry name" value="MgsA_C"/>
</dbReference>
<dbReference type="CDD" id="cd00009">
    <property type="entry name" value="AAA"/>
    <property type="match status" value="1"/>
</dbReference>
<dbReference type="Gene3D" id="1.10.3710.10">
    <property type="entry name" value="DNA polymerase III clamp loader subunits, C-terminal domain"/>
    <property type="match status" value="1"/>
</dbReference>
<name>A0A6J6B9U4_9ZZZZ</name>
<dbReference type="GO" id="GO:0003677">
    <property type="term" value="F:DNA binding"/>
    <property type="evidence" value="ECO:0007669"/>
    <property type="project" value="InterPro"/>
</dbReference>
<dbReference type="EMBL" id="CAEZSH010000034">
    <property type="protein sequence ID" value="CAB4535434.1"/>
    <property type="molecule type" value="Genomic_DNA"/>
</dbReference>
<dbReference type="InterPro" id="IPR051314">
    <property type="entry name" value="AAA_ATPase_RarA/MGS1/WRNIP1"/>
</dbReference>
<dbReference type="GO" id="GO:0016887">
    <property type="term" value="F:ATP hydrolysis activity"/>
    <property type="evidence" value="ECO:0007669"/>
    <property type="project" value="InterPro"/>
</dbReference>
<dbReference type="InterPro" id="IPR008921">
    <property type="entry name" value="DNA_pol3_clamp-load_cplx_C"/>
</dbReference>
<accession>A0A6J6B9U4</accession>
<dbReference type="PANTHER" id="PTHR13779:SF7">
    <property type="entry name" value="ATPASE WRNIP1"/>
    <property type="match status" value="1"/>
</dbReference>
<dbReference type="Gene3D" id="3.40.50.300">
    <property type="entry name" value="P-loop containing nucleotide triphosphate hydrolases"/>
    <property type="match status" value="1"/>
</dbReference>
<dbReference type="FunFam" id="1.20.272.10:FF:000001">
    <property type="entry name" value="Putative AAA family ATPase"/>
    <property type="match status" value="1"/>
</dbReference>
<dbReference type="SUPFAM" id="SSF52540">
    <property type="entry name" value="P-loop containing nucleoside triphosphate hydrolases"/>
    <property type="match status" value="1"/>
</dbReference>
<evidence type="ECO:0000256" key="3">
    <source>
        <dbReference type="ARBA" id="ARBA00022840"/>
    </source>
</evidence>
<protein>
    <submittedName>
        <fullName evidence="5">Unannotated protein</fullName>
    </submittedName>
</protein>
<comment type="similarity">
    <text evidence="1">Belongs to the AAA ATPase family. RarA/MGS1/WRNIP1 subfamily.</text>
</comment>
<dbReference type="InterPro" id="IPR003959">
    <property type="entry name" value="ATPase_AAA_core"/>
</dbReference>
<dbReference type="Pfam" id="PF12002">
    <property type="entry name" value="MgsA_C"/>
    <property type="match status" value="1"/>
</dbReference>
<dbReference type="Pfam" id="PF00004">
    <property type="entry name" value="AAA"/>
    <property type="match status" value="1"/>
</dbReference>
<dbReference type="Gene3D" id="1.10.8.60">
    <property type="match status" value="1"/>
</dbReference>
<dbReference type="InterPro" id="IPR032423">
    <property type="entry name" value="AAA_assoc_2"/>
</dbReference>
<dbReference type="SMART" id="SM00382">
    <property type="entry name" value="AAA"/>
    <property type="match status" value="1"/>
</dbReference>
<evidence type="ECO:0000313" key="5">
    <source>
        <dbReference type="EMBL" id="CAB4535434.1"/>
    </source>
</evidence>
<sequence>MPLAARMRPERLEEVIGQSKLLEEGTPLRRVIENKDAASTSLILWGPPGVGKTTLARLIATSRGSAFRQLSAISAGVKEVREVVDEAKKNALYGSKTVLFLDEIHRFTKSQQDSLLPSVEAGDVQLVAATTENPAFAVIQPLLSRSLTLQLTPLTDVEIEELIAHAIRDPRGFAGEAVLDQEAALAITRRSGGDARRALTILESAAACAFERDVSAELVNVTLSDIEISTSRSASIYDRAGDSHYDVISAFIKSVRGSDVDAALFYLARMIDGGEDPQFIARRLIILASEDIGLADSNALNLAVSTAQAVALIGMPEGRIPLSQATIYLALAPKSNSAYQAINDALRHVRDEGAASVPMHLRGTGYADAANQGHGVGYKYSHDAVGGVVEQSYLPDEIKQISLYKPKELGKEAELGPLWARLRRIIRGK</sequence>
<keyword evidence="2" id="KW-0547">Nucleotide-binding</keyword>
<dbReference type="GO" id="GO:0008047">
    <property type="term" value="F:enzyme activator activity"/>
    <property type="evidence" value="ECO:0007669"/>
    <property type="project" value="TreeGrafter"/>
</dbReference>
<reference evidence="5" key="1">
    <citation type="submission" date="2020-05" db="EMBL/GenBank/DDBJ databases">
        <authorList>
            <person name="Chiriac C."/>
            <person name="Salcher M."/>
            <person name="Ghai R."/>
            <person name="Kavagutti S V."/>
        </authorList>
    </citation>
    <scope>NUCLEOTIDE SEQUENCE</scope>
</reference>